<comment type="caution">
    <text evidence="3">The sequence shown here is derived from an EMBL/GenBank/DDBJ whole genome shotgun (WGS) entry which is preliminary data.</text>
</comment>
<protein>
    <submittedName>
        <fullName evidence="3">Barstar family protein</fullName>
    </submittedName>
</protein>
<name>A0ABU6EZC4_9ACTN</name>
<dbReference type="InterPro" id="IPR000468">
    <property type="entry name" value="Barstar"/>
</dbReference>
<reference evidence="3 4" key="1">
    <citation type="submission" date="2022-10" db="EMBL/GenBank/DDBJ databases">
        <authorList>
            <person name="Xie J."/>
            <person name="Shen N."/>
        </authorList>
    </citation>
    <scope>NUCLEOTIDE SEQUENCE [LARGE SCALE GENOMIC DNA]</scope>
    <source>
        <strain evidence="3 4">YIM65594</strain>
    </source>
</reference>
<keyword evidence="4" id="KW-1185">Reference proteome</keyword>
<dbReference type="CDD" id="cd05141">
    <property type="entry name" value="Barstar_evA4336-like"/>
    <property type="match status" value="1"/>
</dbReference>
<evidence type="ECO:0000313" key="4">
    <source>
        <dbReference type="Proteomes" id="UP001354931"/>
    </source>
</evidence>
<organism evidence="3 4">
    <name type="scientific">Streptomyces endophyticus</name>
    <dbReference type="NCBI Taxonomy" id="714166"/>
    <lineage>
        <taxon>Bacteria</taxon>
        <taxon>Bacillati</taxon>
        <taxon>Actinomycetota</taxon>
        <taxon>Actinomycetes</taxon>
        <taxon>Kitasatosporales</taxon>
        <taxon>Streptomycetaceae</taxon>
        <taxon>Streptomyces</taxon>
    </lineage>
</organism>
<feature type="domain" description="Barstar (barnase inhibitor)" evidence="2">
    <location>
        <begin position="12"/>
        <end position="96"/>
    </location>
</feature>
<dbReference type="Pfam" id="PF01337">
    <property type="entry name" value="Barstar"/>
    <property type="match status" value="1"/>
</dbReference>
<evidence type="ECO:0000313" key="3">
    <source>
        <dbReference type="EMBL" id="MEB8336570.1"/>
    </source>
</evidence>
<accession>A0ABU6EZC4</accession>
<dbReference type="Proteomes" id="UP001354931">
    <property type="component" value="Unassembled WGS sequence"/>
</dbReference>
<evidence type="ECO:0000259" key="2">
    <source>
        <dbReference type="Pfam" id="PF01337"/>
    </source>
</evidence>
<dbReference type="EMBL" id="JAOZYC010000013">
    <property type="protein sequence ID" value="MEB8336570.1"/>
    <property type="molecule type" value="Genomic_DNA"/>
</dbReference>
<gene>
    <name evidence="3" type="ORF">OKJ99_03425</name>
</gene>
<proteinExistence type="inferred from homology"/>
<evidence type="ECO:0000256" key="1">
    <source>
        <dbReference type="ARBA" id="ARBA00006845"/>
    </source>
</evidence>
<dbReference type="SUPFAM" id="SSF52038">
    <property type="entry name" value="Barstar-related"/>
    <property type="match status" value="1"/>
</dbReference>
<dbReference type="InterPro" id="IPR035905">
    <property type="entry name" value="Barstar-like_sf"/>
</dbReference>
<dbReference type="RefSeq" id="WP_326014211.1">
    <property type="nucleotide sequence ID" value="NZ_JAOZYC010000013.1"/>
</dbReference>
<dbReference type="Gene3D" id="3.30.370.10">
    <property type="entry name" value="Barstar-like"/>
    <property type="match status" value="1"/>
</dbReference>
<comment type="similarity">
    <text evidence="1">Belongs to the barstar family.</text>
</comment>
<sequence length="105" mass="11230">MSGLPASPARWTVRGLDLDGITDKAGFMDRCASALELPEWFGRNWDALADALSDPGQLPETDPDGALVLVVSGWQEFKERGPGQWEIACEVFAQASAAKVLLALG</sequence>